<keyword evidence="1" id="KW-1133">Transmembrane helix</keyword>
<protein>
    <submittedName>
        <fullName evidence="2">Uncharacterized protein</fullName>
    </submittedName>
</protein>
<comment type="caution">
    <text evidence="2">The sequence shown here is derived from an EMBL/GenBank/DDBJ whole genome shotgun (WGS) entry which is preliminary data.</text>
</comment>
<gene>
    <name evidence="2" type="ORF">S06H3_48966</name>
</gene>
<keyword evidence="1" id="KW-0472">Membrane</keyword>
<reference evidence="2" key="1">
    <citation type="journal article" date="2014" name="Front. Microbiol.">
        <title>High frequency of phylogenetically diverse reductive dehalogenase-homologous genes in deep subseafloor sedimentary metagenomes.</title>
        <authorList>
            <person name="Kawai M."/>
            <person name="Futagami T."/>
            <person name="Toyoda A."/>
            <person name="Takaki Y."/>
            <person name="Nishi S."/>
            <person name="Hori S."/>
            <person name="Arai W."/>
            <person name="Tsubouchi T."/>
            <person name="Morono Y."/>
            <person name="Uchiyama I."/>
            <person name="Ito T."/>
            <person name="Fujiyama A."/>
            <person name="Inagaki F."/>
            <person name="Takami H."/>
        </authorList>
    </citation>
    <scope>NUCLEOTIDE SEQUENCE</scope>
    <source>
        <strain evidence="2">Expedition CK06-06</strain>
    </source>
</reference>
<dbReference type="AlphaFoldDB" id="X1PPJ9"/>
<accession>X1PPJ9</accession>
<name>X1PPJ9_9ZZZZ</name>
<feature type="transmembrane region" description="Helical" evidence="1">
    <location>
        <begin position="53"/>
        <end position="70"/>
    </location>
</feature>
<keyword evidence="1" id="KW-0812">Transmembrane</keyword>
<feature type="non-terminal residue" evidence="2">
    <location>
        <position position="96"/>
    </location>
</feature>
<evidence type="ECO:0000256" key="1">
    <source>
        <dbReference type="SAM" id="Phobius"/>
    </source>
</evidence>
<organism evidence="2">
    <name type="scientific">marine sediment metagenome</name>
    <dbReference type="NCBI Taxonomy" id="412755"/>
    <lineage>
        <taxon>unclassified sequences</taxon>
        <taxon>metagenomes</taxon>
        <taxon>ecological metagenomes</taxon>
    </lineage>
</organism>
<evidence type="ECO:0000313" key="2">
    <source>
        <dbReference type="EMBL" id="GAI32809.1"/>
    </source>
</evidence>
<proteinExistence type="predicted"/>
<feature type="transmembrane region" description="Helical" evidence="1">
    <location>
        <begin position="76"/>
        <end position="95"/>
    </location>
</feature>
<sequence length="96" mass="9996">MSSIVGVLKGGWFPENWTPVLGIGLGVVVTGFLGDTVAGFLSGFVPAEWMNPASELLVGFLLFIIGGYLGGDMSMWLRLFSVGAFAVGIADAVTIL</sequence>
<feature type="transmembrane region" description="Helical" evidence="1">
    <location>
        <begin position="20"/>
        <end position="41"/>
    </location>
</feature>
<dbReference type="EMBL" id="BARV01030878">
    <property type="protein sequence ID" value="GAI32809.1"/>
    <property type="molecule type" value="Genomic_DNA"/>
</dbReference>